<dbReference type="Proteomes" id="UP000281909">
    <property type="component" value="Chromosome"/>
</dbReference>
<dbReference type="EMBL" id="LR134318">
    <property type="protein sequence ID" value="VEF11930.1"/>
    <property type="molecule type" value="Genomic_DNA"/>
</dbReference>
<accession>A0A448DYT7</accession>
<protein>
    <submittedName>
        <fullName evidence="2">Uncharacterized protein</fullName>
    </submittedName>
</protein>
<sequence length="59" mass="6553">MRLPMTILKPEQDHQDQLNEHDIGEGLTDDERVSREEGSAGDGARVTPGPADEERLPDQ</sequence>
<evidence type="ECO:0000313" key="3">
    <source>
        <dbReference type="Proteomes" id="UP000281909"/>
    </source>
</evidence>
<proteinExistence type="predicted"/>
<feature type="region of interest" description="Disordered" evidence="1">
    <location>
        <begin position="1"/>
        <end position="59"/>
    </location>
</feature>
<reference evidence="2 3" key="1">
    <citation type="submission" date="2018-12" db="EMBL/GenBank/DDBJ databases">
        <authorList>
            <consortium name="Pathogen Informatics"/>
        </authorList>
    </citation>
    <scope>NUCLEOTIDE SEQUENCE [LARGE SCALE GENOMIC DNA]</scope>
    <source>
        <strain evidence="2 3">NCTC9428</strain>
    </source>
</reference>
<name>A0A448DYT7_PSEFL</name>
<organism evidence="2 3">
    <name type="scientific">Pseudomonas fluorescens</name>
    <dbReference type="NCBI Taxonomy" id="294"/>
    <lineage>
        <taxon>Bacteria</taxon>
        <taxon>Pseudomonadati</taxon>
        <taxon>Pseudomonadota</taxon>
        <taxon>Gammaproteobacteria</taxon>
        <taxon>Pseudomonadales</taxon>
        <taxon>Pseudomonadaceae</taxon>
        <taxon>Pseudomonas</taxon>
    </lineage>
</organism>
<evidence type="ECO:0000313" key="2">
    <source>
        <dbReference type="EMBL" id="VEF11930.1"/>
    </source>
</evidence>
<feature type="compositionally biased region" description="Basic and acidic residues" evidence="1">
    <location>
        <begin position="10"/>
        <end position="38"/>
    </location>
</feature>
<gene>
    <name evidence="2" type="ORF">NCTC9428_03557</name>
</gene>
<evidence type="ECO:0000256" key="1">
    <source>
        <dbReference type="SAM" id="MobiDB-lite"/>
    </source>
</evidence>
<dbReference type="AlphaFoldDB" id="A0A448DYT7"/>